<dbReference type="SUPFAM" id="SSF52540">
    <property type="entry name" value="P-loop containing nucleoside triphosphate hydrolases"/>
    <property type="match status" value="1"/>
</dbReference>
<dbReference type="GO" id="GO:0006261">
    <property type="term" value="P:DNA-templated DNA replication"/>
    <property type="evidence" value="ECO:0007669"/>
    <property type="project" value="TreeGrafter"/>
</dbReference>
<dbReference type="GO" id="GO:0003677">
    <property type="term" value="F:DNA binding"/>
    <property type="evidence" value="ECO:0007669"/>
    <property type="project" value="InterPro"/>
</dbReference>
<evidence type="ECO:0000256" key="12">
    <source>
        <dbReference type="ARBA" id="ARBA00049244"/>
    </source>
</evidence>
<keyword evidence="16" id="KW-1185">Reference proteome</keyword>
<dbReference type="SUPFAM" id="SSF48019">
    <property type="entry name" value="post-AAA+ oligomerization domain-like"/>
    <property type="match status" value="1"/>
</dbReference>
<comment type="catalytic activity">
    <reaction evidence="12 13">
        <text>DNA(n) + a 2'-deoxyribonucleoside 5'-triphosphate = DNA(n+1) + diphosphate</text>
        <dbReference type="Rhea" id="RHEA:22508"/>
        <dbReference type="Rhea" id="RHEA-COMP:17339"/>
        <dbReference type="Rhea" id="RHEA-COMP:17340"/>
        <dbReference type="ChEBI" id="CHEBI:33019"/>
        <dbReference type="ChEBI" id="CHEBI:61560"/>
        <dbReference type="ChEBI" id="CHEBI:173112"/>
        <dbReference type="EC" id="2.7.7.7"/>
    </reaction>
</comment>
<evidence type="ECO:0000256" key="1">
    <source>
        <dbReference type="ARBA" id="ARBA00006360"/>
    </source>
</evidence>
<dbReference type="EMBL" id="CP011299">
    <property type="protein sequence ID" value="ANF17190.1"/>
    <property type="molecule type" value="Genomic_DNA"/>
</dbReference>
<evidence type="ECO:0000256" key="8">
    <source>
        <dbReference type="ARBA" id="ARBA00022840"/>
    </source>
</evidence>
<keyword evidence="8 13" id="KW-0067">ATP-binding</keyword>
<evidence type="ECO:0000259" key="14">
    <source>
        <dbReference type="SMART" id="SM00382"/>
    </source>
</evidence>
<evidence type="ECO:0000256" key="2">
    <source>
        <dbReference type="ARBA" id="ARBA00022679"/>
    </source>
</evidence>
<keyword evidence="5" id="KW-0479">Metal-binding</keyword>
<feature type="domain" description="AAA+ ATPase" evidence="14">
    <location>
        <begin position="37"/>
        <end position="179"/>
    </location>
</feature>
<dbReference type="InterPro" id="IPR012763">
    <property type="entry name" value="DNA_pol_III_sug/sutau_N"/>
</dbReference>
<dbReference type="InterPro" id="IPR003593">
    <property type="entry name" value="AAA+_ATPase"/>
</dbReference>
<dbReference type="InterPro" id="IPR008921">
    <property type="entry name" value="DNA_pol3_clamp-load_cplx_C"/>
</dbReference>
<keyword evidence="2 13" id="KW-0808">Transferase</keyword>
<keyword evidence="3 13" id="KW-0548">Nucleotidyltransferase</keyword>
<dbReference type="GO" id="GO:0046872">
    <property type="term" value="F:metal ion binding"/>
    <property type="evidence" value="ECO:0007669"/>
    <property type="project" value="UniProtKB-KW"/>
</dbReference>
<dbReference type="GO" id="GO:0005524">
    <property type="term" value="F:ATP binding"/>
    <property type="evidence" value="ECO:0007669"/>
    <property type="project" value="UniProtKB-KW"/>
</dbReference>
<sequence>MNYQILANKWRPKYFKSIVGQNNVISAIKNGLKLGRIHHSWLLYGMRGTGKTTIARLLAKSLNCQIGISYIPCRICSNCKEIEKGTFIDLYEIDAASRTKVEDMKELLDNIHYSPVKGKFKIYLIDEVHMLSKNSFNYLLKTIEEPPKHIKFVLATTNLEKVPKTILSRCLHFQLKPISIFEISERVKFILSKENILFEQEAINLLSIESEGSLRDALNLTEQAISIGNGIVSTKNVYNMLGKLDNKKILKITIALLRKDFKEILSILEHIRKININWENILIEMLKLLYQISMLISFPKIDQNYLFFKDTNNNEQIYKISRISKYADIQLYYHTLLIGQKELSIAPNFQIGVEMTILRALHLDIDPIKHI</sequence>
<dbReference type="Gene3D" id="3.40.50.300">
    <property type="entry name" value="P-loop containing nucleotide triphosphate hydrolases"/>
    <property type="match status" value="1"/>
</dbReference>
<dbReference type="CDD" id="cd00009">
    <property type="entry name" value="AAA"/>
    <property type="match status" value="1"/>
</dbReference>
<dbReference type="CDD" id="cd18137">
    <property type="entry name" value="HLD_clamp_pol_III_gamma_tau"/>
    <property type="match status" value="1"/>
</dbReference>
<dbReference type="Pfam" id="PF12169">
    <property type="entry name" value="DNA_pol3_gamma3"/>
    <property type="match status" value="1"/>
</dbReference>
<dbReference type="Gene3D" id="1.10.8.60">
    <property type="match status" value="1"/>
</dbReference>
<evidence type="ECO:0000313" key="15">
    <source>
        <dbReference type="EMBL" id="ANF17190.1"/>
    </source>
</evidence>
<evidence type="ECO:0000256" key="5">
    <source>
        <dbReference type="ARBA" id="ARBA00022723"/>
    </source>
</evidence>
<keyword evidence="9 13" id="KW-0239">DNA-directed DNA polymerase</keyword>
<evidence type="ECO:0000256" key="7">
    <source>
        <dbReference type="ARBA" id="ARBA00022833"/>
    </source>
</evidence>
<evidence type="ECO:0000256" key="6">
    <source>
        <dbReference type="ARBA" id="ARBA00022741"/>
    </source>
</evidence>
<dbReference type="NCBIfam" id="TIGR02397">
    <property type="entry name" value="dnaX_nterm"/>
    <property type="match status" value="1"/>
</dbReference>
<name>A0A172WDX7_BUCSC</name>
<proteinExistence type="inferred from homology"/>
<keyword evidence="6 13" id="KW-0547">Nucleotide-binding</keyword>
<dbReference type="SMART" id="SM00382">
    <property type="entry name" value="AAA"/>
    <property type="match status" value="1"/>
</dbReference>
<dbReference type="Pfam" id="PF22608">
    <property type="entry name" value="DNAX_ATPase_lid"/>
    <property type="match status" value="1"/>
</dbReference>
<comment type="similarity">
    <text evidence="1 13">Belongs to the DnaX/STICHEL family.</text>
</comment>
<accession>A0A172WDX7</accession>
<dbReference type="GO" id="GO:0009360">
    <property type="term" value="C:DNA polymerase III complex"/>
    <property type="evidence" value="ECO:0007669"/>
    <property type="project" value="InterPro"/>
</dbReference>
<dbReference type="FunFam" id="3.40.50.300:FF:000014">
    <property type="entry name" value="DNA polymerase III subunit gamma/tau"/>
    <property type="match status" value="1"/>
</dbReference>
<dbReference type="PANTHER" id="PTHR11669">
    <property type="entry name" value="REPLICATION FACTOR C / DNA POLYMERASE III GAMMA-TAU SUBUNIT"/>
    <property type="match status" value="1"/>
</dbReference>
<dbReference type="OrthoDB" id="9810148at2"/>
<dbReference type="InterPro" id="IPR045085">
    <property type="entry name" value="HLD_clamp_pol_III_gamma_tau"/>
</dbReference>
<evidence type="ECO:0000313" key="16">
    <source>
        <dbReference type="Proteomes" id="UP000077654"/>
    </source>
</evidence>
<dbReference type="InterPro" id="IPR050238">
    <property type="entry name" value="DNA_Rep/Repair_Clamp_Loader"/>
</dbReference>
<dbReference type="InterPro" id="IPR027417">
    <property type="entry name" value="P-loop_NTPase"/>
</dbReference>
<reference evidence="15 16" key="1">
    <citation type="submission" date="2015-04" db="EMBL/GenBank/DDBJ databases">
        <title>Buchnera aphidicola assembly.</title>
        <authorList>
            <person name="Zhang Y."/>
        </authorList>
    </citation>
    <scope>NUCLEOTIDE SEQUENCE [LARGE SCALE GENOMIC DNA]</scope>
    <source>
        <strain evidence="15 16">SC</strain>
    </source>
</reference>
<dbReference type="Gene3D" id="1.20.272.10">
    <property type="match status" value="1"/>
</dbReference>
<evidence type="ECO:0000256" key="11">
    <source>
        <dbReference type="ARBA" id="ARBA00037724"/>
    </source>
</evidence>
<dbReference type="FunFam" id="1.10.8.60:FF:000013">
    <property type="entry name" value="DNA polymerase III subunit gamma/tau"/>
    <property type="match status" value="1"/>
</dbReference>
<gene>
    <name evidence="13" type="primary">dnaX</name>
    <name evidence="15" type="ORF">XW81_02195</name>
</gene>
<dbReference type="RefSeq" id="WP_075474315.1">
    <property type="nucleotide sequence ID" value="NZ_CP011299.1"/>
</dbReference>
<dbReference type="PATRIC" id="fig|118110.3.peg.438"/>
<keyword evidence="7" id="KW-0862">Zinc</keyword>
<keyword evidence="4 13" id="KW-0235">DNA replication</keyword>
<dbReference type="PANTHER" id="PTHR11669:SF0">
    <property type="entry name" value="PROTEIN STICHEL-LIKE 2"/>
    <property type="match status" value="1"/>
</dbReference>
<evidence type="ECO:0000256" key="3">
    <source>
        <dbReference type="ARBA" id="ARBA00022695"/>
    </source>
</evidence>
<organism evidence="15 16">
    <name type="scientific">Buchnera aphidicola subsp. Schlechtendalia chinensis</name>
    <dbReference type="NCBI Taxonomy" id="118110"/>
    <lineage>
        <taxon>Bacteria</taxon>
        <taxon>Pseudomonadati</taxon>
        <taxon>Pseudomonadota</taxon>
        <taxon>Gammaproteobacteria</taxon>
        <taxon>Enterobacterales</taxon>
        <taxon>Erwiniaceae</taxon>
        <taxon>Buchnera</taxon>
    </lineage>
</organism>
<comment type="subunit">
    <text evidence="10 13">DNA polymerase III contains a core (composed of alpha, epsilon and theta chains) that associates with a tau subunit. This core dimerizes to form the POLIII' complex. PolIII' associates with the gamma complex (composed of gamma, delta, delta', psi and chi chains) and with the beta chain to form the complete DNA polymerase III complex.</text>
</comment>
<dbReference type="GO" id="GO:0003887">
    <property type="term" value="F:DNA-directed DNA polymerase activity"/>
    <property type="evidence" value="ECO:0007669"/>
    <property type="project" value="UniProtKB-KW"/>
</dbReference>
<dbReference type="Proteomes" id="UP000077654">
    <property type="component" value="Chromosome"/>
</dbReference>
<evidence type="ECO:0000256" key="4">
    <source>
        <dbReference type="ARBA" id="ARBA00022705"/>
    </source>
</evidence>
<evidence type="ECO:0000256" key="10">
    <source>
        <dbReference type="ARBA" id="ARBA00026073"/>
    </source>
</evidence>
<dbReference type="AlphaFoldDB" id="A0A172WDX7"/>
<dbReference type="EC" id="2.7.7.7" evidence="13"/>
<dbReference type="STRING" id="118110.XW81_02195"/>
<dbReference type="Pfam" id="PF13177">
    <property type="entry name" value="DNA_pol3_delta2"/>
    <property type="match status" value="1"/>
</dbReference>
<protein>
    <recommendedName>
        <fullName evidence="13">DNA polymerase III subunit gamma/tau</fullName>
        <ecNumber evidence="13">2.7.7.7</ecNumber>
    </recommendedName>
</protein>
<comment type="function">
    <text evidence="11 13">DNA polymerase III is a complex, multichain enzyme responsible for most of the replicative synthesis in bacteria. This DNA polymerase also exhibits 3' to 5' exonuclease activity.</text>
</comment>
<evidence type="ECO:0000256" key="13">
    <source>
        <dbReference type="RuleBase" id="RU364063"/>
    </source>
</evidence>
<evidence type="ECO:0000256" key="9">
    <source>
        <dbReference type="ARBA" id="ARBA00022932"/>
    </source>
</evidence>
<dbReference type="InterPro" id="IPR022754">
    <property type="entry name" value="DNA_pol_III_gamma-3"/>
</dbReference>